<dbReference type="EMBL" id="BMFA01000007">
    <property type="protein sequence ID" value="GGB51914.1"/>
    <property type="molecule type" value="Genomic_DNA"/>
</dbReference>
<gene>
    <name evidence="2" type="ORF">GCM10011316_24890</name>
</gene>
<accession>A0A916X260</accession>
<proteinExistence type="predicted"/>
<feature type="domain" description="PilZ" evidence="1">
    <location>
        <begin position="90"/>
        <end position="176"/>
    </location>
</feature>
<reference evidence="2" key="2">
    <citation type="submission" date="2020-09" db="EMBL/GenBank/DDBJ databases">
        <authorList>
            <person name="Sun Q."/>
            <person name="Zhou Y."/>
        </authorList>
    </citation>
    <scope>NUCLEOTIDE SEQUENCE</scope>
    <source>
        <strain evidence="2">CGMCC 1.12426</strain>
    </source>
</reference>
<dbReference type="RefSeq" id="WP_150496626.1">
    <property type="nucleotide sequence ID" value="NZ_BMFA01000007.1"/>
</dbReference>
<sequence length="184" mass="20618">MSMIPLDNIQPDAVLPVFVVDLANLACMEAQASKICVAGCRLYAADLPMLHDIIGIRIPGRSQMIKGRVMASHGAWIEVSFEFDGEAPMERRDERRRPVKIPASISDRKWTIMVECTIIDASKKGCKIQGNELGRLPNDITLRIQGLDLPVRGKIVWRKDDLAGVELMWQFSRSPDARSAQYLD</sequence>
<dbReference type="Gene3D" id="2.40.10.220">
    <property type="entry name" value="predicted glycosyltransferase like domains"/>
    <property type="match status" value="1"/>
</dbReference>
<dbReference type="OrthoDB" id="7678134at2"/>
<dbReference type="SUPFAM" id="SSF141371">
    <property type="entry name" value="PilZ domain-like"/>
    <property type="match status" value="1"/>
</dbReference>
<name>A0A916X260_9HYPH</name>
<evidence type="ECO:0000313" key="2">
    <source>
        <dbReference type="EMBL" id="GGB51914.1"/>
    </source>
</evidence>
<dbReference type="Proteomes" id="UP000605148">
    <property type="component" value="Unassembled WGS sequence"/>
</dbReference>
<keyword evidence="3" id="KW-1185">Reference proteome</keyword>
<dbReference type="InterPro" id="IPR009875">
    <property type="entry name" value="PilZ_domain"/>
</dbReference>
<reference evidence="2" key="1">
    <citation type="journal article" date="2014" name="Int. J. Syst. Evol. Microbiol.">
        <title>Complete genome sequence of Corynebacterium casei LMG S-19264T (=DSM 44701T), isolated from a smear-ripened cheese.</title>
        <authorList>
            <consortium name="US DOE Joint Genome Institute (JGI-PGF)"/>
            <person name="Walter F."/>
            <person name="Albersmeier A."/>
            <person name="Kalinowski J."/>
            <person name="Ruckert C."/>
        </authorList>
    </citation>
    <scope>NUCLEOTIDE SEQUENCE</scope>
    <source>
        <strain evidence="2">CGMCC 1.12426</strain>
    </source>
</reference>
<organism evidence="2 3">
    <name type="scientific">Roseibium aquae</name>
    <dbReference type="NCBI Taxonomy" id="1323746"/>
    <lineage>
        <taxon>Bacteria</taxon>
        <taxon>Pseudomonadati</taxon>
        <taxon>Pseudomonadota</taxon>
        <taxon>Alphaproteobacteria</taxon>
        <taxon>Hyphomicrobiales</taxon>
        <taxon>Stappiaceae</taxon>
        <taxon>Roseibium</taxon>
    </lineage>
</organism>
<evidence type="ECO:0000259" key="1">
    <source>
        <dbReference type="Pfam" id="PF07238"/>
    </source>
</evidence>
<comment type="caution">
    <text evidence="2">The sequence shown here is derived from an EMBL/GenBank/DDBJ whole genome shotgun (WGS) entry which is preliminary data.</text>
</comment>
<evidence type="ECO:0000313" key="3">
    <source>
        <dbReference type="Proteomes" id="UP000605148"/>
    </source>
</evidence>
<dbReference type="GO" id="GO:0035438">
    <property type="term" value="F:cyclic-di-GMP binding"/>
    <property type="evidence" value="ECO:0007669"/>
    <property type="project" value="InterPro"/>
</dbReference>
<protein>
    <recommendedName>
        <fullName evidence="1">PilZ domain-containing protein</fullName>
    </recommendedName>
</protein>
<dbReference type="AlphaFoldDB" id="A0A916X260"/>
<dbReference type="Pfam" id="PF07238">
    <property type="entry name" value="PilZ"/>
    <property type="match status" value="1"/>
</dbReference>